<reference evidence="3" key="1">
    <citation type="journal article" date="2023" name="Insect Mol. Biol.">
        <title>Genome sequencing provides insights into the evolution of gene families encoding plant cell wall-degrading enzymes in longhorned beetles.</title>
        <authorList>
            <person name="Shin N.R."/>
            <person name="Okamura Y."/>
            <person name="Kirsch R."/>
            <person name="Pauchet Y."/>
        </authorList>
    </citation>
    <scope>NUCLEOTIDE SEQUENCE</scope>
    <source>
        <strain evidence="3">AMC_N1</strain>
    </source>
</reference>
<gene>
    <name evidence="3" type="ORF">NQ318_020403</name>
</gene>
<sequence>MSLRRPEPTSLNRVLAFNRKKFTKNIDLALIAFLMSMRQGLVAFTNHHVFWAQKGRKQVGAITSGERGQNTTIVCSMSASGMYVPLMFIFKRERMKEGLDRNGPVGAIYRCSKSGWITEDLFLEWLRHFAQFVKCSMEDPVLVIMDNHDSLHLKIIYLLSRKRDHCRLTTSPHFSQPSTSAYNIECDLYMKSHHYDKIAVGNIAELFGKAYNGVTTIEKGVKGFKITGIYPLDRNLFGEEEFADVSLESNSTPATTCDISVRDDNLDPIPGTNREPDPVLRTSSSAGVAGPNHDRLTPPIEKRSRVSAYWTKENS</sequence>
<dbReference type="Proteomes" id="UP001162162">
    <property type="component" value="Unassembled WGS sequence"/>
</dbReference>
<name>A0AAV8Y268_9CUCU</name>
<evidence type="ECO:0000259" key="2">
    <source>
        <dbReference type="Pfam" id="PF03184"/>
    </source>
</evidence>
<feature type="region of interest" description="Disordered" evidence="1">
    <location>
        <begin position="249"/>
        <end position="315"/>
    </location>
</feature>
<dbReference type="GO" id="GO:0003676">
    <property type="term" value="F:nucleic acid binding"/>
    <property type="evidence" value="ECO:0007669"/>
    <property type="project" value="InterPro"/>
</dbReference>
<dbReference type="AlphaFoldDB" id="A0AAV8Y268"/>
<comment type="caution">
    <text evidence="3">The sequence shown here is derived from an EMBL/GenBank/DDBJ whole genome shotgun (WGS) entry which is preliminary data.</text>
</comment>
<dbReference type="EMBL" id="JAPWTK010000213">
    <property type="protein sequence ID" value="KAJ8945556.1"/>
    <property type="molecule type" value="Genomic_DNA"/>
</dbReference>
<proteinExistence type="predicted"/>
<dbReference type="InterPro" id="IPR004875">
    <property type="entry name" value="DDE_SF_endonuclease_dom"/>
</dbReference>
<dbReference type="Pfam" id="PF03184">
    <property type="entry name" value="DDE_1"/>
    <property type="match status" value="1"/>
</dbReference>
<evidence type="ECO:0000313" key="3">
    <source>
        <dbReference type="EMBL" id="KAJ8945556.1"/>
    </source>
</evidence>
<feature type="domain" description="DDE-1" evidence="2">
    <location>
        <begin position="71"/>
        <end position="170"/>
    </location>
</feature>
<evidence type="ECO:0000256" key="1">
    <source>
        <dbReference type="SAM" id="MobiDB-lite"/>
    </source>
</evidence>
<feature type="compositionally biased region" description="Polar residues" evidence="1">
    <location>
        <begin position="249"/>
        <end position="258"/>
    </location>
</feature>
<protein>
    <recommendedName>
        <fullName evidence="2">DDE-1 domain-containing protein</fullName>
    </recommendedName>
</protein>
<feature type="compositionally biased region" description="Basic and acidic residues" evidence="1">
    <location>
        <begin position="292"/>
        <end position="304"/>
    </location>
</feature>
<evidence type="ECO:0000313" key="4">
    <source>
        <dbReference type="Proteomes" id="UP001162162"/>
    </source>
</evidence>
<accession>A0AAV8Y268</accession>
<organism evidence="3 4">
    <name type="scientific">Aromia moschata</name>
    <dbReference type="NCBI Taxonomy" id="1265417"/>
    <lineage>
        <taxon>Eukaryota</taxon>
        <taxon>Metazoa</taxon>
        <taxon>Ecdysozoa</taxon>
        <taxon>Arthropoda</taxon>
        <taxon>Hexapoda</taxon>
        <taxon>Insecta</taxon>
        <taxon>Pterygota</taxon>
        <taxon>Neoptera</taxon>
        <taxon>Endopterygota</taxon>
        <taxon>Coleoptera</taxon>
        <taxon>Polyphaga</taxon>
        <taxon>Cucujiformia</taxon>
        <taxon>Chrysomeloidea</taxon>
        <taxon>Cerambycidae</taxon>
        <taxon>Cerambycinae</taxon>
        <taxon>Callichromatini</taxon>
        <taxon>Aromia</taxon>
    </lineage>
</organism>
<keyword evidence="4" id="KW-1185">Reference proteome</keyword>